<sequence>MRISLLAVAATALLLTACGSEVAGPGGASSSVNGGNTAPTADSTPSADGETGTSPGNPGALFASATVLEAPGKGPQLCLGGIATSLPPQCGGPLITNWEWAKAPSPEEAAGVRWGSYVVVGNYDAEANTFELTRDPVTPEAYTGPKPSAPEDPSFTTPCPVPDGGWQVVDPAKTTQAAQDAMLEAATRLPGYAGAWLDQSINPADPEKQPEAMNDPVKMIINVRVTHDAAAAEQELRKLWGGMLCVSQGGKPEADLLRIQKEVSTNKTVLTSSANGPEGFVDVEVIYDDGTLQRELDTTYGPGTVRVHSRLQPYPG</sequence>
<dbReference type="PROSITE" id="PS51257">
    <property type="entry name" value="PROKAR_LIPOPROTEIN"/>
    <property type="match status" value="1"/>
</dbReference>
<evidence type="ECO:0000256" key="2">
    <source>
        <dbReference type="SAM" id="SignalP"/>
    </source>
</evidence>
<protein>
    <submittedName>
        <fullName evidence="3">Uncharacterized protein</fullName>
    </submittedName>
</protein>
<feature type="signal peptide" evidence="2">
    <location>
        <begin position="1"/>
        <end position="23"/>
    </location>
</feature>
<keyword evidence="4" id="KW-1185">Reference proteome</keyword>
<gene>
    <name evidence="3" type="ORF">GCM10009811_29850</name>
</gene>
<dbReference type="RefSeq" id="WP_344087200.1">
    <property type="nucleotide sequence ID" value="NZ_BAAAPO010000046.1"/>
</dbReference>
<feature type="region of interest" description="Disordered" evidence="1">
    <location>
        <begin position="25"/>
        <end position="60"/>
    </location>
</feature>
<keyword evidence="2" id="KW-0732">Signal</keyword>
<feature type="compositionally biased region" description="Polar residues" evidence="1">
    <location>
        <begin position="28"/>
        <end position="56"/>
    </location>
</feature>
<name>A0ABP4Y8R9_9MICO</name>
<feature type="chain" id="PRO_5045276532" evidence="2">
    <location>
        <begin position="24"/>
        <end position="316"/>
    </location>
</feature>
<evidence type="ECO:0000256" key="1">
    <source>
        <dbReference type="SAM" id="MobiDB-lite"/>
    </source>
</evidence>
<comment type="caution">
    <text evidence="3">The sequence shown here is derived from an EMBL/GenBank/DDBJ whole genome shotgun (WGS) entry which is preliminary data.</text>
</comment>
<evidence type="ECO:0000313" key="4">
    <source>
        <dbReference type="Proteomes" id="UP001499938"/>
    </source>
</evidence>
<accession>A0ABP4Y8R9</accession>
<dbReference type="EMBL" id="BAAAPO010000046">
    <property type="protein sequence ID" value="GAA1804303.1"/>
    <property type="molecule type" value="Genomic_DNA"/>
</dbReference>
<proteinExistence type="predicted"/>
<feature type="region of interest" description="Disordered" evidence="1">
    <location>
        <begin position="136"/>
        <end position="155"/>
    </location>
</feature>
<organism evidence="3 4">
    <name type="scientific">Nostocoides veronense</name>
    <dbReference type="NCBI Taxonomy" id="330836"/>
    <lineage>
        <taxon>Bacteria</taxon>
        <taxon>Bacillati</taxon>
        <taxon>Actinomycetota</taxon>
        <taxon>Actinomycetes</taxon>
        <taxon>Micrococcales</taxon>
        <taxon>Intrasporangiaceae</taxon>
        <taxon>Nostocoides</taxon>
    </lineage>
</organism>
<dbReference type="Proteomes" id="UP001499938">
    <property type="component" value="Unassembled WGS sequence"/>
</dbReference>
<evidence type="ECO:0000313" key="3">
    <source>
        <dbReference type="EMBL" id="GAA1804303.1"/>
    </source>
</evidence>
<reference evidence="4" key="1">
    <citation type="journal article" date="2019" name="Int. J. Syst. Evol. Microbiol.">
        <title>The Global Catalogue of Microorganisms (GCM) 10K type strain sequencing project: providing services to taxonomists for standard genome sequencing and annotation.</title>
        <authorList>
            <consortium name="The Broad Institute Genomics Platform"/>
            <consortium name="The Broad Institute Genome Sequencing Center for Infectious Disease"/>
            <person name="Wu L."/>
            <person name="Ma J."/>
        </authorList>
    </citation>
    <scope>NUCLEOTIDE SEQUENCE [LARGE SCALE GENOMIC DNA]</scope>
    <source>
        <strain evidence="4">JCM 15592</strain>
    </source>
</reference>